<evidence type="ECO:0000313" key="8">
    <source>
        <dbReference type="Proteomes" id="UP001429564"/>
    </source>
</evidence>
<evidence type="ECO:0000256" key="4">
    <source>
        <dbReference type="ARBA" id="ARBA00023288"/>
    </source>
</evidence>
<keyword evidence="1 5" id="KW-0732">Signal</keyword>
<evidence type="ECO:0000256" key="2">
    <source>
        <dbReference type="ARBA" id="ARBA00023136"/>
    </source>
</evidence>
<keyword evidence="2" id="KW-0472">Membrane</keyword>
<protein>
    <recommendedName>
        <fullName evidence="6">C-type lysozyme inhibitor domain-containing protein</fullName>
    </recommendedName>
</protein>
<keyword evidence="3" id="KW-0564">Palmitate</keyword>
<dbReference type="Proteomes" id="UP001429564">
    <property type="component" value="Unassembled WGS sequence"/>
</dbReference>
<gene>
    <name evidence="7" type="ORF">DL239_07230</name>
</gene>
<evidence type="ECO:0000256" key="5">
    <source>
        <dbReference type="SAM" id="SignalP"/>
    </source>
</evidence>
<evidence type="ECO:0000313" key="7">
    <source>
        <dbReference type="EMBL" id="NIZ60765.1"/>
    </source>
</evidence>
<sequence>MRRCVTGGALMAIACANPLLADTRFQEFSYGCERGATVVATYVNSESLSAVVLLVEGQTVALTAGPTGSGVRYSAGPNDGYVWHTKGDEAVLFWQDAGEQDTIYQSCLTR</sequence>
<accession>A0ABX0W8Z5</accession>
<organism evidence="7 8">
    <name type="scientific">Parasedimentitalea denitrificans</name>
    <dbReference type="NCBI Taxonomy" id="2211118"/>
    <lineage>
        <taxon>Bacteria</taxon>
        <taxon>Pseudomonadati</taxon>
        <taxon>Pseudomonadota</taxon>
        <taxon>Alphaproteobacteria</taxon>
        <taxon>Rhodobacterales</taxon>
        <taxon>Paracoccaceae</taxon>
        <taxon>Parasedimentitalea</taxon>
    </lineage>
</organism>
<reference evidence="7 8" key="1">
    <citation type="submission" date="2018-05" db="EMBL/GenBank/DDBJ databases">
        <authorList>
            <person name="Zhang Y.-J."/>
        </authorList>
    </citation>
    <scope>NUCLEOTIDE SEQUENCE [LARGE SCALE GENOMIC DNA]</scope>
    <source>
        <strain evidence="7 8">CY04</strain>
    </source>
</reference>
<evidence type="ECO:0000256" key="1">
    <source>
        <dbReference type="ARBA" id="ARBA00022729"/>
    </source>
</evidence>
<dbReference type="Gene3D" id="2.40.128.200">
    <property type="match status" value="1"/>
</dbReference>
<keyword evidence="4" id="KW-0449">Lipoprotein</keyword>
<dbReference type="EMBL" id="QHLQ01000005">
    <property type="protein sequence ID" value="NIZ60765.1"/>
    <property type="molecule type" value="Genomic_DNA"/>
</dbReference>
<evidence type="ECO:0000256" key="3">
    <source>
        <dbReference type="ARBA" id="ARBA00023139"/>
    </source>
</evidence>
<name>A0ABX0W8Z5_9RHOB</name>
<evidence type="ECO:0000259" key="6">
    <source>
        <dbReference type="Pfam" id="PF09864"/>
    </source>
</evidence>
<keyword evidence="8" id="KW-1185">Reference proteome</keyword>
<dbReference type="Pfam" id="PF09864">
    <property type="entry name" value="MliC"/>
    <property type="match status" value="1"/>
</dbReference>
<dbReference type="InterPro" id="IPR036328">
    <property type="entry name" value="MliC_sf"/>
</dbReference>
<feature type="signal peptide" evidence="5">
    <location>
        <begin position="1"/>
        <end position="21"/>
    </location>
</feature>
<comment type="caution">
    <text evidence="7">The sequence shown here is derived from an EMBL/GenBank/DDBJ whole genome shotgun (WGS) entry which is preliminary data.</text>
</comment>
<dbReference type="SUPFAM" id="SSF141488">
    <property type="entry name" value="YdhA-like"/>
    <property type="match status" value="1"/>
</dbReference>
<proteinExistence type="predicted"/>
<dbReference type="PROSITE" id="PS51257">
    <property type="entry name" value="PROKAR_LIPOPROTEIN"/>
    <property type="match status" value="1"/>
</dbReference>
<dbReference type="InterPro" id="IPR018660">
    <property type="entry name" value="MliC"/>
</dbReference>
<feature type="chain" id="PRO_5045696502" description="C-type lysozyme inhibitor domain-containing protein" evidence="5">
    <location>
        <begin position="22"/>
        <end position="110"/>
    </location>
</feature>
<dbReference type="RefSeq" id="WP_167683343.1">
    <property type="nucleotide sequence ID" value="NZ_QHLQ01000005.1"/>
</dbReference>
<feature type="domain" description="C-type lysozyme inhibitor" evidence="6">
    <location>
        <begin position="30"/>
        <end position="98"/>
    </location>
</feature>